<dbReference type="InterPro" id="IPR041854">
    <property type="entry name" value="BFD-like_2Fe2S-bd_dom_sf"/>
</dbReference>
<dbReference type="Proteomes" id="UP000676409">
    <property type="component" value="Chromosome"/>
</dbReference>
<keyword evidence="3" id="KW-1185">Reference proteome</keyword>
<evidence type="ECO:0000313" key="2">
    <source>
        <dbReference type="EMBL" id="QUD86716.1"/>
    </source>
</evidence>
<evidence type="ECO:0000313" key="3">
    <source>
        <dbReference type="Proteomes" id="UP000676409"/>
    </source>
</evidence>
<dbReference type="RefSeq" id="WP_211936769.1">
    <property type="nucleotide sequence ID" value="NZ_CP073078.1"/>
</dbReference>
<evidence type="ECO:0000259" key="1">
    <source>
        <dbReference type="Pfam" id="PF04324"/>
    </source>
</evidence>
<sequence length="61" mass="7034">MYVCNCNGIREREVRAAIDQGASRPAEVFRHCQTRPQCAKCVCDMRRMIEAQKEALRYAAE</sequence>
<dbReference type="InterPro" id="IPR007419">
    <property type="entry name" value="BFD-like_2Fe2S-bd_dom"/>
</dbReference>
<reference evidence="2" key="1">
    <citation type="submission" date="2021-04" db="EMBL/GenBank/DDBJ databases">
        <title>The complete genome sequence of Caulobacter sp. S6.</title>
        <authorList>
            <person name="Tang Y."/>
            <person name="Ouyang W."/>
            <person name="Liu Q."/>
            <person name="Huang B."/>
            <person name="Guo Z."/>
            <person name="Lei P."/>
        </authorList>
    </citation>
    <scope>NUCLEOTIDE SEQUENCE</scope>
    <source>
        <strain evidence="2">S6</strain>
    </source>
</reference>
<feature type="domain" description="BFD-like [2Fe-2S]-binding" evidence="1">
    <location>
        <begin position="2"/>
        <end position="50"/>
    </location>
</feature>
<name>A0A975IUX6_9CAUL</name>
<accession>A0A975IUX6</accession>
<protein>
    <submittedName>
        <fullName evidence="2">(2Fe-2S)-binding protein</fullName>
    </submittedName>
</protein>
<dbReference type="AlphaFoldDB" id="A0A975IUX6"/>
<dbReference type="Gene3D" id="1.10.10.1100">
    <property type="entry name" value="BFD-like [2Fe-2S]-binding domain"/>
    <property type="match status" value="1"/>
</dbReference>
<dbReference type="KEGG" id="caul:KCG34_16750"/>
<organism evidence="2 3">
    <name type="scientific">Phenylobacterium montanum</name>
    <dbReference type="NCBI Taxonomy" id="2823693"/>
    <lineage>
        <taxon>Bacteria</taxon>
        <taxon>Pseudomonadati</taxon>
        <taxon>Pseudomonadota</taxon>
        <taxon>Alphaproteobacteria</taxon>
        <taxon>Caulobacterales</taxon>
        <taxon>Caulobacteraceae</taxon>
        <taxon>Phenylobacterium</taxon>
    </lineage>
</organism>
<gene>
    <name evidence="2" type="ORF">KCG34_16750</name>
</gene>
<dbReference type="Pfam" id="PF04324">
    <property type="entry name" value="Fer2_BFD"/>
    <property type="match status" value="1"/>
</dbReference>
<proteinExistence type="predicted"/>
<dbReference type="EMBL" id="CP073078">
    <property type="protein sequence ID" value="QUD86716.1"/>
    <property type="molecule type" value="Genomic_DNA"/>
</dbReference>